<sequence length="736" mass="83565">MPITESDVGITEFLSYHRPFRAILKQRINDFVVNEVTRSGKIAKLTRLAQFQSKPSPREHETTAADNAGNQSTQPAFEALEACFEEPQRASISDLIRKAIDSQESEVVLPICTDKQRRTAMHVWVRNNIPQYITDTVTREVDDTQGQAVRLRLKKSCRPWKRRRTDSLFNTDAVDAATYDPREGKHLPHKHREWREDAPPQVTRQTYVQFVLWKRNKDTMDALNTLSKILRVPSSAFAYAGTKDKRAVTTQLVQVRGVSESRFAHANRTITRRERGGRSIAVGDVEILPKETKGSLGLGDLKGNRFTLALRDLDLATEDDRTNVQAAVESVRKHGFVNYFGLQRFGSGVSGTHETGFAFLRGDFEDVCRRILLPLRLNEWDENGRDGIRPERRQMNDALEKFGKREISAKDLLRVLPKWMHIETAIVSSFVHDEDHERDRYDYRAAFDKLPRNLRRMYGHAVQSYLWNVIASERIRMCRPDEQSRMHAIKGDIVLMNPEEKGEMNFETAVRVVSEEEERQKSVSVFQVLIPVLGSEVSLSHGMPYAERVQGMMEEQKIDLANRLTSDYGMKGTYRPLLSQPEDVEMEIVSYSSSSDVLIEPYVPTLLGKNRGETFESEIDILNGEKQNTDDTQTAKEKKTRTAADDNRNSNTSAAQRDVISDGRVSSPLSHEDSQQLGVDTQGAGIPEEPKKALIIAFTLGRGEFATMLIRELTGQNSSTANQKALQKAIREDERG</sequence>
<dbReference type="GeneID" id="17327067"/>
<comment type="similarity">
    <text evidence="1">Belongs to the pseudouridine synthase TruD family.</text>
</comment>
<feature type="region of interest" description="Disordered" evidence="3">
    <location>
        <begin position="51"/>
        <end position="70"/>
    </location>
</feature>
<dbReference type="KEGG" id="ccp:CHC_T00006579001"/>
<feature type="compositionally biased region" description="Basic and acidic residues" evidence="3">
    <location>
        <begin position="627"/>
        <end position="648"/>
    </location>
</feature>
<dbReference type="Pfam" id="PF01142">
    <property type="entry name" value="TruD"/>
    <property type="match status" value="1"/>
</dbReference>
<organism evidence="5 6">
    <name type="scientific">Chondrus crispus</name>
    <name type="common">Carrageen Irish moss</name>
    <name type="synonym">Polymorpha crispa</name>
    <dbReference type="NCBI Taxonomy" id="2769"/>
    <lineage>
        <taxon>Eukaryota</taxon>
        <taxon>Rhodophyta</taxon>
        <taxon>Florideophyceae</taxon>
        <taxon>Rhodymeniophycidae</taxon>
        <taxon>Gigartinales</taxon>
        <taxon>Gigartinaceae</taxon>
        <taxon>Chondrus</taxon>
    </lineage>
</organism>
<dbReference type="Proteomes" id="UP000012073">
    <property type="component" value="Unassembled WGS sequence"/>
</dbReference>
<keyword evidence="6" id="KW-1185">Reference proteome</keyword>
<dbReference type="PANTHER" id="PTHR13326">
    <property type="entry name" value="TRNA PSEUDOURIDINE SYNTHASE D"/>
    <property type="match status" value="1"/>
</dbReference>
<dbReference type="OrthoDB" id="447290at2759"/>
<dbReference type="AlphaFoldDB" id="R7QPW3"/>
<dbReference type="InterPro" id="IPR020103">
    <property type="entry name" value="PsdUridine_synth_cat_dom_sf"/>
</dbReference>
<dbReference type="InterPro" id="IPR001656">
    <property type="entry name" value="PsdUridine_synth_TruD"/>
</dbReference>
<evidence type="ECO:0000256" key="2">
    <source>
        <dbReference type="ARBA" id="ARBA00023235"/>
    </source>
</evidence>
<evidence type="ECO:0000259" key="4">
    <source>
        <dbReference type="PROSITE" id="PS50984"/>
    </source>
</evidence>
<keyword evidence="2" id="KW-0413">Isomerase</keyword>
<dbReference type="OMA" id="WINYFGH"/>
<dbReference type="NCBIfam" id="TIGR00094">
    <property type="entry name" value="tRNA_TruD_broad"/>
    <property type="match status" value="1"/>
</dbReference>
<dbReference type="PhylomeDB" id="R7QPW3"/>
<dbReference type="GO" id="GO:0003723">
    <property type="term" value="F:RNA binding"/>
    <property type="evidence" value="ECO:0007669"/>
    <property type="project" value="InterPro"/>
</dbReference>
<dbReference type="InterPro" id="IPR042214">
    <property type="entry name" value="TruD_catalytic"/>
</dbReference>
<evidence type="ECO:0000313" key="6">
    <source>
        <dbReference type="Proteomes" id="UP000012073"/>
    </source>
</evidence>
<accession>R7QPW3</accession>
<dbReference type="GO" id="GO:0001522">
    <property type="term" value="P:pseudouridine synthesis"/>
    <property type="evidence" value="ECO:0007669"/>
    <property type="project" value="InterPro"/>
</dbReference>
<evidence type="ECO:0000256" key="1">
    <source>
        <dbReference type="ARBA" id="ARBA00007953"/>
    </source>
</evidence>
<feature type="region of interest" description="Disordered" evidence="3">
    <location>
        <begin position="622"/>
        <end position="685"/>
    </location>
</feature>
<feature type="domain" description="TRUD" evidence="4">
    <location>
        <begin position="335"/>
        <end position="580"/>
    </location>
</feature>
<dbReference type="CDD" id="cd01291">
    <property type="entry name" value="PseudoU_synth"/>
    <property type="match status" value="1"/>
</dbReference>
<reference evidence="6" key="1">
    <citation type="journal article" date="2013" name="Proc. Natl. Acad. Sci. U.S.A.">
        <title>Genome structure and metabolic features in the red seaweed Chondrus crispus shed light on evolution of the Archaeplastida.</title>
        <authorList>
            <person name="Collen J."/>
            <person name="Porcel B."/>
            <person name="Carre W."/>
            <person name="Ball S.G."/>
            <person name="Chaparro C."/>
            <person name="Tonon T."/>
            <person name="Barbeyron T."/>
            <person name="Michel G."/>
            <person name="Noel B."/>
            <person name="Valentin K."/>
            <person name="Elias M."/>
            <person name="Artiguenave F."/>
            <person name="Arun A."/>
            <person name="Aury J.M."/>
            <person name="Barbosa-Neto J.F."/>
            <person name="Bothwell J.H."/>
            <person name="Bouget F.Y."/>
            <person name="Brillet L."/>
            <person name="Cabello-Hurtado F."/>
            <person name="Capella-Gutierrez S."/>
            <person name="Charrier B."/>
            <person name="Cladiere L."/>
            <person name="Cock J.M."/>
            <person name="Coelho S.M."/>
            <person name="Colleoni C."/>
            <person name="Czjzek M."/>
            <person name="Da Silva C."/>
            <person name="Delage L."/>
            <person name="Denoeud F."/>
            <person name="Deschamps P."/>
            <person name="Dittami S.M."/>
            <person name="Gabaldon T."/>
            <person name="Gachon C.M."/>
            <person name="Groisillier A."/>
            <person name="Herve C."/>
            <person name="Jabbari K."/>
            <person name="Katinka M."/>
            <person name="Kloareg B."/>
            <person name="Kowalczyk N."/>
            <person name="Labadie K."/>
            <person name="Leblanc C."/>
            <person name="Lopez P.J."/>
            <person name="McLachlan D.H."/>
            <person name="Meslet-Cladiere L."/>
            <person name="Moustafa A."/>
            <person name="Nehr Z."/>
            <person name="Nyvall Collen P."/>
            <person name="Panaud O."/>
            <person name="Partensky F."/>
            <person name="Poulain J."/>
            <person name="Rensing S.A."/>
            <person name="Rousvoal S."/>
            <person name="Samson G."/>
            <person name="Symeonidi A."/>
            <person name="Weissenbach J."/>
            <person name="Zambounis A."/>
            <person name="Wincker P."/>
            <person name="Boyen C."/>
        </authorList>
    </citation>
    <scope>NUCLEOTIDE SEQUENCE [LARGE SCALE GENOMIC DNA]</scope>
    <source>
        <strain evidence="6">cv. Stackhouse</strain>
    </source>
</reference>
<dbReference type="GO" id="GO:0005634">
    <property type="term" value="C:nucleus"/>
    <property type="evidence" value="ECO:0007669"/>
    <property type="project" value="TreeGrafter"/>
</dbReference>
<dbReference type="GO" id="GO:0009982">
    <property type="term" value="F:pseudouridine synthase activity"/>
    <property type="evidence" value="ECO:0007669"/>
    <property type="project" value="InterPro"/>
</dbReference>
<dbReference type="InterPro" id="IPR011760">
    <property type="entry name" value="PsdUridine_synth_TruD_insert"/>
</dbReference>
<evidence type="ECO:0000313" key="5">
    <source>
        <dbReference type="EMBL" id="CDF39430.1"/>
    </source>
</evidence>
<dbReference type="PANTHER" id="PTHR13326:SF21">
    <property type="entry name" value="PSEUDOURIDYLATE SYNTHASE PUS7L"/>
    <property type="match status" value="1"/>
</dbReference>
<dbReference type="RefSeq" id="XP_005719341.1">
    <property type="nucleotide sequence ID" value="XM_005719284.1"/>
</dbReference>
<evidence type="ECO:0000256" key="3">
    <source>
        <dbReference type="SAM" id="MobiDB-lite"/>
    </source>
</evidence>
<dbReference type="PROSITE" id="PS50984">
    <property type="entry name" value="TRUD"/>
    <property type="match status" value="1"/>
</dbReference>
<protein>
    <recommendedName>
        <fullName evidence="4">TRUD domain-containing protein</fullName>
    </recommendedName>
</protein>
<proteinExistence type="inferred from homology"/>
<gene>
    <name evidence="5" type="ORF">CHC_T00006579001</name>
</gene>
<dbReference type="Gramene" id="CDF39430">
    <property type="protein sequence ID" value="CDF39430"/>
    <property type="gene ID" value="CHC_T00006579001"/>
</dbReference>
<dbReference type="CDD" id="cd02576">
    <property type="entry name" value="PseudoU_synth_ScPUS7"/>
    <property type="match status" value="1"/>
</dbReference>
<dbReference type="PIRSF" id="PIRSF037016">
    <property type="entry name" value="Pseudouridin_synth_euk_prd"/>
    <property type="match status" value="1"/>
</dbReference>
<dbReference type="SUPFAM" id="SSF55120">
    <property type="entry name" value="Pseudouridine synthase"/>
    <property type="match status" value="1"/>
</dbReference>
<name>R7QPW3_CHOCR</name>
<dbReference type="STRING" id="2769.R7QPW3"/>
<dbReference type="Gene3D" id="3.30.2350.20">
    <property type="entry name" value="TruD, catalytic domain"/>
    <property type="match status" value="2"/>
</dbReference>
<dbReference type="EMBL" id="HG002031">
    <property type="protein sequence ID" value="CDF39430.1"/>
    <property type="molecule type" value="Genomic_DNA"/>
</dbReference>